<dbReference type="PANTHER" id="PTHR22946">
    <property type="entry name" value="DIENELACTONE HYDROLASE DOMAIN-CONTAINING PROTEIN-RELATED"/>
    <property type="match status" value="1"/>
</dbReference>
<accession>A0A6M0CLT6</accession>
<dbReference type="PANTHER" id="PTHR22946:SF9">
    <property type="entry name" value="POLYKETIDE TRANSFERASE AF380"/>
    <property type="match status" value="1"/>
</dbReference>
<keyword evidence="1 3" id="KW-0378">Hydrolase</keyword>
<proteinExistence type="predicted"/>
<dbReference type="GO" id="GO:0052689">
    <property type="term" value="F:carboxylic ester hydrolase activity"/>
    <property type="evidence" value="ECO:0007669"/>
    <property type="project" value="UniProtKB-ARBA"/>
</dbReference>
<dbReference type="Proteomes" id="UP000474296">
    <property type="component" value="Unassembled WGS sequence"/>
</dbReference>
<evidence type="ECO:0000259" key="2">
    <source>
        <dbReference type="Pfam" id="PF01738"/>
    </source>
</evidence>
<dbReference type="InterPro" id="IPR029058">
    <property type="entry name" value="AB_hydrolase_fold"/>
</dbReference>
<evidence type="ECO:0000256" key="1">
    <source>
        <dbReference type="ARBA" id="ARBA00022801"/>
    </source>
</evidence>
<dbReference type="RefSeq" id="WP_164030318.1">
    <property type="nucleotide sequence ID" value="NZ_JAABOQ010000002.1"/>
</dbReference>
<protein>
    <submittedName>
        <fullName evidence="3">Alpha/beta hydrolase</fullName>
    </submittedName>
</protein>
<organism evidence="3 4">
    <name type="scientific">Spongiivirga citrea</name>
    <dbReference type="NCBI Taxonomy" id="1481457"/>
    <lineage>
        <taxon>Bacteria</taxon>
        <taxon>Pseudomonadati</taxon>
        <taxon>Bacteroidota</taxon>
        <taxon>Flavobacteriia</taxon>
        <taxon>Flavobacteriales</taxon>
        <taxon>Flavobacteriaceae</taxon>
        <taxon>Spongiivirga</taxon>
    </lineage>
</organism>
<gene>
    <name evidence="3" type="ORF">GWK10_06235</name>
</gene>
<dbReference type="Gene3D" id="3.40.50.1820">
    <property type="entry name" value="alpha/beta hydrolase"/>
    <property type="match status" value="1"/>
</dbReference>
<evidence type="ECO:0000313" key="3">
    <source>
        <dbReference type="EMBL" id="NER16799.1"/>
    </source>
</evidence>
<name>A0A6M0CLT6_9FLAO</name>
<dbReference type="SUPFAM" id="SSF53474">
    <property type="entry name" value="alpha/beta-Hydrolases"/>
    <property type="match status" value="1"/>
</dbReference>
<dbReference type="Pfam" id="PF01738">
    <property type="entry name" value="DLH"/>
    <property type="match status" value="1"/>
</dbReference>
<keyword evidence="4" id="KW-1185">Reference proteome</keyword>
<sequence>MQISIEHTTIDIELKDVKLKGEWSIPINAIGLVIFSHGSGSSRLSPRNRYVAQYLQENGLATLLFDLLTEEEDSVYENRFNIQLLTKRLINVTQWMETYNEVHNLPIGYFGASTGAASALRAAAALKGEIRAVVSRGGRPDLALDVLDKVTASSLFIVGGNDTAVIELNKKAYQKLTCDRSLKIIANATHLFEEKGKLEEVAAISANWFAEKMKAKTADYV</sequence>
<reference evidence="3 4" key="1">
    <citation type="submission" date="2020-01" db="EMBL/GenBank/DDBJ databases">
        <title>Spongiivirga citrea KCTC 32990T.</title>
        <authorList>
            <person name="Wang G."/>
        </authorList>
    </citation>
    <scope>NUCLEOTIDE SEQUENCE [LARGE SCALE GENOMIC DNA]</scope>
    <source>
        <strain evidence="3 4">KCTC 32990</strain>
    </source>
</reference>
<evidence type="ECO:0000313" key="4">
    <source>
        <dbReference type="Proteomes" id="UP000474296"/>
    </source>
</evidence>
<dbReference type="InterPro" id="IPR002925">
    <property type="entry name" value="Dienelactn_hydro"/>
</dbReference>
<feature type="domain" description="Dienelactone hydrolase" evidence="2">
    <location>
        <begin position="85"/>
        <end position="200"/>
    </location>
</feature>
<dbReference type="InterPro" id="IPR050261">
    <property type="entry name" value="FrsA_esterase"/>
</dbReference>
<dbReference type="EMBL" id="JAABOQ010000002">
    <property type="protein sequence ID" value="NER16799.1"/>
    <property type="molecule type" value="Genomic_DNA"/>
</dbReference>
<comment type="caution">
    <text evidence="3">The sequence shown here is derived from an EMBL/GenBank/DDBJ whole genome shotgun (WGS) entry which is preliminary data.</text>
</comment>
<dbReference type="AlphaFoldDB" id="A0A6M0CLT6"/>